<dbReference type="Gene3D" id="3.90.79.10">
    <property type="entry name" value="Nucleoside Triphosphate Pyrophosphohydrolase"/>
    <property type="match status" value="1"/>
</dbReference>
<evidence type="ECO:0000259" key="3">
    <source>
        <dbReference type="PROSITE" id="PS51462"/>
    </source>
</evidence>
<dbReference type="InterPro" id="IPR015797">
    <property type="entry name" value="NUDIX_hydrolase-like_dom_sf"/>
</dbReference>
<feature type="compositionally biased region" description="Basic and acidic residues" evidence="2">
    <location>
        <begin position="28"/>
        <end position="45"/>
    </location>
</feature>
<dbReference type="PROSITE" id="PS00893">
    <property type="entry name" value="NUDIX_BOX"/>
    <property type="match status" value="1"/>
</dbReference>
<feature type="region of interest" description="Disordered" evidence="2">
    <location>
        <begin position="28"/>
        <end position="47"/>
    </location>
</feature>
<name>A0A852TT33_9ACTN</name>
<dbReference type="EMBL" id="JACCCC010000001">
    <property type="protein sequence ID" value="NYE45274.1"/>
    <property type="molecule type" value="Genomic_DNA"/>
</dbReference>
<keyword evidence="5" id="KW-1185">Reference proteome</keyword>
<evidence type="ECO:0000313" key="5">
    <source>
        <dbReference type="Proteomes" id="UP000589036"/>
    </source>
</evidence>
<keyword evidence="1" id="KW-0378">Hydrolase</keyword>
<dbReference type="InterPro" id="IPR020084">
    <property type="entry name" value="NUDIX_hydrolase_CS"/>
</dbReference>
<dbReference type="InterPro" id="IPR000086">
    <property type="entry name" value="NUDIX_hydrolase_dom"/>
</dbReference>
<comment type="caution">
    <text evidence="4">The sequence shown here is derived from an EMBL/GenBank/DDBJ whole genome shotgun (WGS) entry which is preliminary data.</text>
</comment>
<dbReference type="GO" id="GO:0016787">
    <property type="term" value="F:hydrolase activity"/>
    <property type="evidence" value="ECO:0007669"/>
    <property type="project" value="UniProtKB-KW"/>
</dbReference>
<evidence type="ECO:0000256" key="2">
    <source>
        <dbReference type="SAM" id="MobiDB-lite"/>
    </source>
</evidence>
<protein>
    <submittedName>
        <fullName evidence="4">8-oxo-dGTP pyrophosphatase MutT (NUDIX family)</fullName>
    </submittedName>
</protein>
<dbReference type="Pfam" id="PF00293">
    <property type="entry name" value="NUDIX"/>
    <property type="match status" value="1"/>
</dbReference>
<organism evidence="4 5">
    <name type="scientific">Spinactinospora alkalitolerans</name>
    <dbReference type="NCBI Taxonomy" id="687207"/>
    <lineage>
        <taxon>Bacteria</taxon>
        <taxon>Bacillati</taxon>
        <taxon>Actinomycetota</taxon>
        <taxon>Actinomycetes</taxon>
        <taxon>Streptosporangiales</taxon>
        <taxon>Nocardiopsidaceae</taxon>
        <taxon>Spinactinospora</taxon>
    </lineage>
</organism>
<evidence type="ECO:0000313" key="4">
    <source>
        <dbReference type="EMBL" id="NYE45274.1"/>
    </source>
</evidence>
<feature type="region of interest" description="Disordered" evidence="2">
    <location>
        <begin position="55"/>
        <end position="95"/>
    </location>
</feature>
<accession>A0A852TT33</accession>
<evidence type="ECO:0000256" key="1">
    <source>
        <dbReference type="ARBA" id="ARBA00022801"/>
    </source>
</evidence>
<feature type="compositionally biased region" description="Basic and acidic residues" evidence="2">
    <location>
        <begin position="70"/>
        <end position="80"/>
    </location>
</feature>
<proteinExistence type="predicted"/>
<feature type="domain" description="Nudix hydrolase" evidence="3">
    <location>
        <begin position="2"/>
        <end position="126"/>
    </location>
</feature>
<gene>
    <name evidence="4" type="ORF">HDA32_000394</name>
</gene>
<dbReference type="PROSITE" id="PS51462">
    <property type="entry name" value="NUDIX"/>
    <property type="match status" value="1"/>
</dbReference>
<dbReference type="SUPFAM" id="SSF55811">
    <property type="entry name" value="Nudix"/>
    <property type="match status" value="1"/>
</dbReference>
<dbReference type="Proteomes" id="UP000589036">
    <property type="component" value="Unassembled WGS sequence"/>
</dbReference>
<reference evidence="4 5" key="1">
    <citation type="submission" date="2020-07" db="EMBL/GenBank/DDBJ databases">
        <title>Sequencing the genomes of 1000 actinobacteria strains.</title>
        <authorList>
            <person name="Klenk H.-P."/>
        </authorList>
    </citation>
    <scope>NUCLEOTIDE SEQUENCE [LARGE SCALE GENOMIC DNA]</scope>
    <source>
        <strain evidence="4 5">CXB654</strain>
    </source>
</reference>
<sequence>MEPIRAAGAVLWCDGAAGREVALVHRPDRGDRTLPKGRLKSKEHPLTGAVREVTEETGLRPLDGGGRADAGLRARGADHRPHARGAHQARPPVSQQLSLRKGAFWVLHVRAADAPLAAIERHAARE</sequence>
<dbReference type="AlphaFoldDB" id="A0A852TT33"/>